<dbReference type="OMA" id="GFDMEME"/>
<keyword evidence="10 11" id="KW-0030">Aminoacyl-tRNA synthetase</keyword>
<dbReference type="Proteomes" id="UP000054408">
    <property type="component" value="Unassembled WGS sequence"/>
</dbReference>
<dbReference type="HAMAP" id="MF_00036_B">
    <property type="entry name" value="Ala_tRNA_synth_B"/>
    <property type="match status" value="1"/>
</dbReference>
<dbReference type="InterPro" id="IPR018162">
    <property type="entry name" value="Ala-tRNA-ligase_IIc_anticod-bd"/>
</dbReference>
<dbReference type="GO" id="GO:0004813">
    <property type="term" value="F:alanine-tRNA ligase activity"/>
    <property type="evidence" value="ECO:0007669"/>
    <property type="project" value="UniProtKB-UniRule"/>
</dbReference>
<dbReference type="GO" id="GO:0002161">
    <property type="term" value="F:aminoacyl-tRNA deacylase activity"/>
    <property type="evidence" value="ECO:0007669"/>
    <property type="project" value="TreeGrafter"/>
</dbReference>
<dbReference type="PROSITE" id="PS50860">
    <property type="entry name" value="AA_TRNA_LIGASE_II_ALA"/>
    <property type="match status" value="1"/>
</dbReference>
<evidence type="ECO:0000259" key="12">
    <source>
        <dbReference type="PROSITE" id="PS50860"/>
    </source>
</evidence>
<name>A0A0L0DWJ0_THETB</name>
<protein>
    <recommendedName>
        <fullName evidence="11">Alanine--tRNA ligase</fullName>
        <ecNumber evidence="11">6.1.1.7</ecNumber>
    </recommendedName>
    <alternativeName>
        <fullName evidence="11">Alanyl-tRNA synthetase</fullName>
        <shortName evidence="11">AlaRS</shortName>
    </alternativeName>
</protein>
<comment type="domain">
    <text evidence="11">Consists of three domains; the N-terminal catalytic domain, the editing domain and the C-terminal C-Ala domain. The editing domain removes incorrectly charged amino acids, while the C-Ala domain, along with tRNA(Ala), serves as a bridge to cooperatively bring together the editing and aminoacylation centers thus stimulating deacylation of misacylated tRNAs.</text>
</comment>
<dbReference type="OrthoDB" id="2423964at2759"/>
<evidence type="ECO:0000256" key="6">
    <source>
        <dbReference type="ARBA" id="ARBA00022833"/>
    </source>
</evidence>
<evidence type="ECO:0000256" key="2">
    <source>
        <dbReference type="ARBA" id="ARBA00022555"/>
    </source>
</evidence>
<dbReference type="GO" id="GO:0005829">
    <property type="term" value="C:cytosol"/>
    <property type="evidence" value="ECO:0007669"/>
    <property type="project" value="TreeGrafter"/>
</dbReference>
<dbReference type="SUPFAM" id="SSF55186">
    <property type="entry name" value="ThrRS/AlaRS common domain"/>
    <property type="match status" value="1"/>
</dbReference>
<evidence type="ECO:0000313" key="14">
    <source>
        <dbReference type="Proteomes" id="UP000054408"/>
    </source>
</evidence>
<keyword evidence="11" id="KW-0496">Mitochondrion</keyword>
<dbReference type="STRING" id="461836.A0A0L0DWJ0"/>
<dbReference type="PANTHER" id="PTHR11777">
    <property type="entry name" value="ALANYL-TRNA SYNTHETASE"/>
    <property type="match status" value="1"/>
</dbReference>
<dbReference type="PRINTS" id="PR00980">
    <property type="entry name" value="TRNASYNTHALA"/>
</dbReference>
<evidence type="ECO:0000256" key="7">
    <source>
        <dbReference type="ARBA" id="ARBA00022840"/>
    </source>
</evidence>
<keyword evidence="11" id="KW-0963">Cytoplasm</keyword>
<dbReference type="Pfam" id="PF01411">
    <property type="entry name" value="tRNA-synt_2c"/>
    <property type="match status" value="1"/>
</dbReference>
<keyword evidence="3 11" id="KW-0436">Ligase</keyword>
<evidence type="ECO:0000256" key="1">
    <source>
        <dbReference type="ARBA" id="ARBA00008429"/>
    </source>
</evidence>
<dbReference type="InterPro" id="IPR002318">
    <property type="entry name" value="Ala-tRNA-lgiase_IIc"/>
</dbReference>
<keyword evidence="9 11" id="KW-0648">Protein biosynthesis</keyword>
<feature type="domain" description="Alanyl-transfer RNA synthetases family profile" evidence="12">
    <location>
        <begin position="1"/>
        <end position="630"/>
    </location>
</feature>
<accession>A0A0L0DWJ0</accession>
<keyword evidence="14" id="KW-1185">Reference proteome</keyword>
<dbReference type="RefSeq" id="XP_013760966.1">
    <property type="nucleotide sequence ID" value="XM_013905512.1"/>
</dbReference>
<evidence type="ECO:0000313" key="13">
    <source>
        <dbReference type="EMBL" id="KNC56456.1"/>
    </source>
</evidence>
<dbReference type="PANTHER" id="PTHR11777:SF9">
    <property type="entry name" value="ALANINE--TRNA LIGASE, CYTOPLASMIC"/>
    <property type="match status" value="1"/>
</dbReference>
<dbReference type="InterPro" id="IPR018163">
    <property type="entry name" value="Thr/Ala-tRNA-synth_IIc_edit"/>
</dbReference>
<gene>
    <name evidence="13" type="ORF">AMSG_02425</name>
</gene>
<dbReference type="NCBIfam" id="TIGR00344">
    <property type="entry name" value="alaS"/>
    <property type="match status" value="1"/>
</dbReference>
<evidence type="ECO:0000256" key="5">
    <source>
        <dbReference type="ARBA" id="ARBA00022741"/>
    </source>
</evidence>
<dbReference type="InterPro" id="IPR012947">
    <property type="entry name" value="tRNA_SAD"/>
</dbReference>
<keyword evidence="6 11" id="KW-0862">Zinc</keyword>
<keyword evidence="7 11" id="KW-0067">ATP-binding</keyword>
<keyword evidence="4 11" id="KW-0479">Metal-binding</keyword>
<dbReference type="FunFam" id="3.30.980.10:FF:000004">
    <property type="entry name" value="Alanine--tRNA ligase, cytoplasmic"/>
    <property type="match status" value="1"/>
</dbReference>
<feature type="binding site" evidence="11">
    <location>
        <position position="482"/>
    </location>
    <ligand>
        <name>Zn(2+)</name>
        <dbReference type="ChEBI" id="CHEBI:29105"/>
    </ligand>
</feature>
<keyword evidence="5 11" id="KW-0547">Nucleotide-binding</keyword>
<comment type="function">
    <text evidence="11">Catalyzes the attachment of alanine to tRNA(Ala) in a two-step reaction: alanine is first activated by ATP to form Ala-AMP and then transferred to the acceptor end of tRNA(Ala). Also edits incorrectly charged tRNA(Ala) via its editing domain.</text>
</comment>
<feature type="binding site" evidence="11">
    <location>
        <position position="587"/>
    </location>
    <ligand>
        <name>Zn(2+)</name>
        <dbReference type="ChEBI" id="CHEBI:29105"/>
    </ligand>
</feature>
<dbReference type="InterPro" id="IPR050058">
    <property type="entry name" value="Ala-tRNA_ligase"/>
</dbReference>
<evidence type="ECO:0000256" key="10">
    <source>
        <dbReference type="ARBA" id="ARBA00023146"/>
    </source>
</evidence>
<dbReference type="GO" id="GO:0000049">
    <property type="term" value="F:tRNA binding"/>
    <property type="evidence" value="ECO:0007669"/>
    <property type="project" value="UniProtKB-KW"/>
</dbReference>
<reference evidence="13 14" key="1">
    <citation type="submission" date="2010-05" db="EMBL/GenBank/DDBJ databases">
        <title>The Genome Sequence of Thecamonas trahens ATCC 50062.</title>
        <authorList>
            <consortium name="The Broad Institute Genome Sequencing Platform"/>
            <person name="Russ C."/>
            <person name="Cuomo C."/>
            <person name="Shea T."/>
            <person name="Young S.K."/>
            <person name="Zeng Q."/>
            <person name="Koehrsen M."/>
            <person name="Haas B."/>
            <person name="Borodovsky M."/>
            <person name="Guigo R."/>
            <person name="Alvarado L."/>
            <person name="Berlin A."/>
            <person name="Bochicchio J."/>
            <person name="Borenstein D."/>
            <person name="Chapman S."/>
            <person name="Chen Z."/>
            <person name="Freedman E."/>
            <person name="Gellesch M."/>
            <person name="Goldberg J."/>
            <person name="Griggs A."/>
            <person name="Gujja S."/>
            <person name="Heilman E."/>
            <person name="Heiman D."/>
            <person name="Hepburn T."/>
            <person name="Howarth C."/>
            <person name="Jen D."/>
            <person name="Larson L."/>
            <person name="Mehta T."/>
            <person name="Park D."/>
            <person name="Pearson M."/>
            <person name="Roberts A."/>
            <person name="Saif S."/>
            <person name="Shenoy N."/>
            <person name="Sisk P."/>
            <person name="Stolte C."/>
            <person name="Sykes S."/>
            <person name="Thomson T."/>
            <person name="Walk T."/>
            <person name="White J."/>
            <person name="Yandava C."/>
            <person name="Burger G."/>
            <person name="Gray M.W."/>
            <person name="Holland P.W.H."/>
            <person name="King N."/>
            <person name="Lang F.B.F."/>
            <person name="Roger A.J."/>
            <person name="Ruiz-Trillo I."/>
            <person name="Lander E."/>
            <person name="Nusbaum C."/>
        </authorList>
    </citation>
    <scope>NUCLEOTIDE SEQUENCE [LARGE SCALE GENOMIC DNA]</scope>
    <source>
        <strain evidence="13 14">ATCC 50062</strain>
    </source>
</reference>
<evidence type="ECO:0000256" key="9">
    <source>
        <dbReference type="ARBA" id="ARBA00022917"/>
    </source>
</evidence>
<dbReference type="GO" id="GO:0008270">
    <property type="term" value="F:zinc ion binding"/>
    <property type="evidence" value="ECO:0007669"/>
    <property type="project" value="UniProtKB-UniRule"/>
</dbReference>
<dbReference type="InterPro" id="IPR018165">
    <property type="entry name" value="Ala-tRNA-synth_IIc_core"/>
</dbReference>
<evidence type="ECO:0000256" key="4">
    <source>
        <dbReference type="ARBA" id="ARBA00022723"/>
    </source>
</evidence>
<dbReference type="eggNOG" id="KOG0188">
    <property type="taxonomic scope" value="Eukaryota"/>
</dbReference>
<keyword evidence="2 11" id="KW-0820">tRNA-binding</keyword>
<comment type="subunit">
    <text evidence="11">Monomer.</text>
</comment>
<feature type="binding site" evidence="11">
    <location>
        <position position="486"/>
    </location>
    <ligand>
        <name>Zn(2+)</name>
        <dbReference type="ChEBI" id="CHEBI:29105"/>
    </ligand>
</feature>
<dbReference type="Gene3D" id="3.30.980.10">
    <property type="entry name" value="Threonyl-trna Synthetase, Chain A, domain 2"/>
    <property type="match status" value="1"/>
</dbReference>
<dbReference type="GO" id="GO:0070143">
    <property type="term" value="P:mitochondrial alanyl-tRNA aminoacylation"/>
    <property type="evidence" value="ECO:0007669"/>
    <property type="project" value="UniProtKB-UniRule"/>
</dbReference>
<proteinExistence type="inferred from homology"/>
<dbReference type="AlphaFoldDB" id="A0A0L0DWJ0"/>
<feature type="binding site" evidence="11">
    <location>
        <position position="591"/>
    </location>
    <ligand>
        <name>Zn(2+)</name>
        <dbReference type="ChEBI" id="CHEBI:29105"/>
    </ligand>
</feature>
<evidence type="ECO:0000256" key="8">
    <source>
        <dbReference type="ARBA" id="ARBA00022884"/>
    </source>
</evidence>
<dbReference type="InterPro" id="IPR018164">
    <property type="entry name" value="Ala-tRNA-synth_IIc_N"/>
</dbReference>
<dbReference type="GeneID" id="25562105"/>
<dbReference type="GO" id="GO:0005524">
    <property type="term" value="F:ATP binding"/>
    <property type="evidence" value="ECO:0007669"/>
    <property type="project" value="UniProtKB-UniRule"/>
</dbReference>
<comment type="subcellular location">
    <subcellularLocation>
        <location evidence="11">Mitochondrion</location>
    </subcellularLocation>
    <subcellularLocation>
        <location evidence="11">Cytoplasm</location>
    </subcellularLocation>
</comment>
<dbReference type="EC" id="6.1.1.7" evidence="11"/>
<dbReference type="Gene3D" id="3.30.930.10">
    <property type="entry name" value="Bira Bifunctional Protein, Domain 2"/>
    <property type="match status" value="1"/>
</dbReference>
<dbReference type="SMART" id="SM00863">
    <property type="entry name" value="tRNA_SAD"/>
    <property type="match status" value="1"/>
</dbReference>
<evidence type="ECO:0000256" key="11">
    <source>
        <dbReference type="HAMAP-Rule" id="MF_03133"/>
    </source>
</evidence>
<dbReference type="EMBL" id="GL349441">
    <property type="protein sequence ID" value="KNC56456.1"/>
    <property type="molecule type" value="Genomic_DNA"/>
</dbReference>
<sequence length="792" mass="81593">MLGNFAFDGALLKQDAIDLAWRFLTHDLALPRDRLAVSVHVDDARAYAHWTKSIGLPPDRVFKLGDADNYWAMGEVGPCGPCTEMFWIPDPLVGKPLDSLDECLELWNVVFMEDEVRADGVRAKLPAPAVDTGMGLERLASVVQGVSSNYATDAFAQPIAAMLASVPSLATVNYSVDSAAADSIAVRVVADHLRCLSYLISEGVMPSASSRGYVARRILRRALLHAHTALDLHDPCLPALAAPFVASLADSMPRVAAATDTIIRTLEAEEHLFRATLDRGLARFAAAVRHTDALSGADAFQLYDTYGFPIDLTTMLAADAGVTVDVAGFHAALQASREASRTVAGAAAEPAWEAAAAESALLAQLGAQPPATQFVGYDDLAVTAAPVAACWSPPSAPHRAYVVVAASPLYREAGGQVSDSGVLVTPTGQELVVCQLLPLARAPSTAVVVVESKGGESIALAPGDAVDVAVDAAARARTAAHHSATHLLHAALRAELGESVAQAGSRVEPARLRFDFSVEPGKAITPELLRSVEASVNAAAAADLPVETRETTYADAVERGALALFGEKYDPSSVRMVSMGDASTELCGGTHVASTAALAPFVVLGERGIGAGVRRVEALAGPAAADYLVAQHAELRAAAAVRGIAPTASAVAASALKTLRKQQRKTGPASKSVGLVPIAELSAGALAVYSVTRETLGLAPDASGKALRIALQDTGRALVGQASAVAHHVLVCPDDGVVAVAASNGGNAPALLADVLDKVGGGRGGGSPHFAQGKPAGRVDANSIVAALDSDN</sequence>
<dbReference type="SUPFAM" id="SSF55681">
    <property type="entry name" value="Class II aaRS and biotin synthetases"/>
    <property type="match status" value="1"/>
</dbReference>
<organism evidence="13 14">
    <name type="scientific">Thecamonas trahens ATCC 50062</name>
    <dbReference type="NCBI Taxonomy" id="461836"/>
    <lineage>
        <taxon>Eukaryota</taxon>
        <taxon>Apusozoa</taxon>
        <taxon>Apusomonadida</taxon>
        <taxon>Apusomonadidae</taxon>
        <taxon>Thecamonas</taxon>
    </lineage>
</organism>
<dbReference type="GO" id="GO:0045892">
    <property type="term" value="P:negative regulation of DNA-templated transcription"/>
    <property type="evidence" value="ECO:0007669"/>
    <property type="project" value="TreeGrafter"/>
</dbReference>
<dbReference type="InterPro" id="IPR009000">
    <property type="entry name" value="Transl_B-barrel_sf"/>
</dbReference>
<dbReference type="Pfam" id="PF07973">
    <property type="entry name" value="tRNA_SAD"/>
    <property type="match status" value="1"/>
</dbReference>
<keyword evidence="8 11" id="KW-0694">RNA-binding</keyword>
<comment type="catalytic activity">
    <reaction evidence="11">
        <text>tRNA(Ala) + L-alanine + ATP = L-alanyl-tRNA(Ala) + AMP + diphosphate</text>
        <dbReference type="Rhea" id="RHEA:12540"/>
        <dbReference type="Rhea" id="RHEA-COMP:9657"/>
        <dbReference type="Rhea" id="RHEA-COMP:9923"/>
        <dbReference type="ChEBI" id="CHEBI:30616"/>
        <dbReference type="ChEBI" id="CHEBI:33019"/>
        <dbReference type="ChEBI" id="CHEBI:57972"/>
        <dbReference type="ChEBI" id="CHEBI:78442"/>
        <dbReference type="ChEBI" id="CHEBI:78497"/>
        <dbReference type="ChEBI" id="CHEBI:456215"/>
        <dbReference type="EC" id="6.1.1.7"/>
    </reaction>
</comment>
<dbReference type="InterPro" id="IPR045864">
    <property type="entry name" value="aa-tRNA-synth_II/BPL/LPL"/>
</dbReference>
<comment type="similarity">
    <text evidence="1">Belongs to the class-II aminoacyl-tRNA synthetase family. Alax-L subfamily.</text>
</comment>
<dbReference type="SUPFAM" id="SSF50447">
    <property type="entry name" value="Translation proteins"/>
    <property type="match status" value="1"/>
</dbReference>
<evidence type="ECO:0000256" key="3">
    <source>
        <dbReference type="ARBA" id="ARBA00022598"/>
    </source>
</evidence>
<dbReference type="GO" id="GO:0005739">
    <property type="term" value="C:mitochondrion"/>
    <property type="evidence" value="ECO:0007669"/>
    <property type="project" value="UniProtKB-SubCell"/>
</dbReference>
<dbReference type="SUPFAM" id="SSF101353">
    <property type="entry name" value="Putative anticodon-binding domain of alanyl-tRNA synthetase (AlaRS)"/>
    <property type="match status" value="1"/>
</dbReference>
<dbReference type="FunFam" id="3.30.54.20:FF:000001">
    <property type="entry name" value="Alanine--tRNA ligase"/>
    <property type="match status" value="1"/>
</dbReference>
<comment type="cofactor">
    <cofactor evidence="11">
        <name>Zn(2+)</name>
        <dbReference type="ChEBI" id="CHEBI:29105"/>
    </cofactor>
    <text evidence="11">Binds 1 zinc ion per subunit.</text>
</comment>
<dbReference type="InterPro" id="IPR023033">
    <property type="entry name" value="Ala_tRNA_ligase_euk/bac"/>
</dbReference>